<feature type="domain" description="GGDEF" evidence="3">
    <location>
        <begin position="106"/>
        <end position="232"/>
    </location>
</feature>
<dbReference type="PANTHER" id="PTHR44757">
    <property type="entry name" value="DIGUANYLATE CYCLASE DGCP"/>
    <property type="match status" value="1"/>
</dbReference>
<dbReference type="EMBL" id="BAAARV010000029">
    <property type="protein sequence ID" value="GAA2349810.1"/>
    <property type="molecule type" value="Genomic_DNA"/>
</dbReference>
<dbReference type="InterPro" id="IPR052155">
    <property type="entry name" value="Biofilm_reg_signaling"/>
</dbReference>
<keyword evidence="2" id="KW-1133">Transmembrane helix</keyword>
<proteinExistence type="predicted"/>
<evidence type="ECO:0000313" key="4">
    <source>
        <dbReference type="EMBL" id="GAA2349810.1"/>
    </source>
</evidence>
<organism evidence="4 5">
    <name type="scientific">Dactylosporangium salmoneum</name>
    <dbReference type="NCBI Taxonomy" id="53361"/>
    <lineage>
        <taxon>Bacteria</taxon>
        <taxon>Bacillati</taxon>
        <taxon>Actinomycetota</taxon>
        <taxon>Actinomycetes</taxon>
        <taxon>Micromonosporales</taxon>
        <taxon>Micromonosporaceae</taxon>
        <taxon>Dactylosporangium</taxon>
    </lineage>
</organism>
<evidence type="ECO:0000256" key="2">
    <source>
        <dbReference type="SAM" id="Phobius"/>
    </source>
</evidence>
<gene>
    <name evidence="4" type="ORF">GCM10010170_039060</name>
</gene>
<name>A0ABP5TDD1_9ACTN</name>
<feature type="region of interest" description="Disordered" evidence="1">
    <location>
        <begin position="229"/>
        <end position="288"/>
    </location>
</feature>
<evidence type="ECO:0000313" key="5">
    <source>
        <dbReference type="Proteomes" id="UP001501444"/>
    </source>
</evidence>
<keyword evidence="2" id="KW-0472">Membrane</keyword>
<dbReference type="NCBIfam" id="TIGR00254">
    <property type="entry name" value="GGDEF"/>
    <property type="match status" value="1"/>
</dbReference>
<reference evidence="5" key="1">
    <citation type="journal article" date="2019" name="Int. J. Syst. Evol. Microbiol.">
        <title>The Global Catalogue of Microorganisms (GCM) 10K type strain sequencing project: providing services to taxonomists for standard genome sequencing and annotation.</title>
        <authorList>
            <consortium name="The Broad Institute Genomics Platform"/>
            <consortium name="The Broad Institute Genome Sequencing Center for Infectious Disease"/>
            <person name="Wu L."/>
            <person name="Ma J."/>
        </authorList>
    </citation>
    <scope>NUCLEOTIDE SEQUENCE [LARGE SCALE GENOMIC DNA]</scope>
    <source>
        <strain evidence="5">JCM 3272</strain>
    </source>
</reference>
<evidence type="ECO:0000259" key="3">
    <source>
        <dbReference type="PROSITE" id="PS50887"/>
    </source>
</evidence>
<protein>
    <recommendedName>
        <fullName evidence="3">GGDEF domain-containing protein</fullName>
    </recommendedName>
</protein>
<keyword evidence="5" id="KW-1185">Reference proteome</keyword>
<feature type="transmembrane region" description="Helical" evidence="2">
    <location>
        <begin position="46"/>
        <end position="65"/>
    </location>
</feature>
<dbReference type="Gene3D" id="3.30.70.270">
    <property type="match status" value="1"/>
</dbReference>
<dbReference type="CDD" id="cd01949">
    <property type="entry name" value="GGDEF"/>
    <property type="match status" value="1"/>
</dbReference>
<dbReference type="InterPro" id="IPR043128">
    <property type="entry name" value="Rev_trsase/Diguanyl_cyclase"/>
</dbReference>
<dbReference type="SUPFAM" id="SSF55073">
    <property type="entry name" value="Nucleotide cyclase"/>
    <property type="match status" value="1"/>
</dbReference>
<dbReference type="Pfam" id="PF00990">
    <property type="entry name" value="GGDEF"/>
    <property type="match status" value="1"/>
</dbReference>
<keyword evidence="2" id="KW-0812">Transmembrane</keyword>
<dbReference type="Proteomes" id="UP001501444">
    <property type="component" value="Unassembled WGS sequence"/>
</dbReference>
<sequence length="455" mass="46834">MSDDRRAVPGRQPICASLLLIAAALLLLVLSLVVVADHIALAGLAIMLAMYVLVAAAFLALAGLGRATWHLRDLRQHLAEALTDPVTGLPVRRVAETAIAGADPDVALSVALADVDGLHDINHGPGGHAAGDRYLAEVGRRLRAAASGGDVVARLGGDEFVVITRRTPQQLAGSLTAAFAAPAAVAGFVGPVEVSVGISQLPGGDPHQLLSCASLAMFTAKDRRTGIQVYDPDRDGLPLPHGVRPAHRRRDRRTATETGGGREVLSFNEAEADGSDGTGPDGDPLVPYTMEELPPPSASAPRVLTATVAEGACLHDSDLAAMAGQPMDALADRGPVAETVDAFDVYRAEPEVIFEVPPLVGGQPPLTVALAALGGGTVGRAYADTGWIYAVYLDGIRVVSGTDLRSGRVARTHRQMAAVLLAALAGGDAAAPGLAAQGERMSWWAGAIEEGQTGA</sequence>
<evidence type="ECO:0000256" key="1">
    <source>
        <dbReference type="SAM" id="MobiDB-lite"/>
    </source>
</evidence>
<accession>A0ABP5TDD1</accession>
<dbReference type="InterPro" id="IPR000160">
    <property type="entry name" value="GGDEF_dom"/>
</dbReference>
<comment type="caution">
    <text evidence="4">The sequence shown here is derived from an EMBL/GenBank/DDBJ whole genome shotgun (WGS) entry which is preliminary data.</text>
</comment>
<dbReference type="SMART" id="SM00267">
    <property type="entry name" value="GGDEF"/>
    <property type="match status" value="1"/>
</dbReference>
<dbReference type="InterPro" id="IPR029787">
    <property type="entry name" value="Nucleotide_cyclase"/>
</dbReference>
<dbReference type="PROSITE" id="PS50887">
    <property type="entry name" value="GGDEF"/>
    <property type="match status" value="1"/>
</dbReference>
<dbReference type="PANTHER" id="PTHR44757:SF2">
    <property type="entry name" value="BIOFILM ARCHITECTURE MAINTENANCE PROTEIN MBAA"/>
    <property type="match status" value="1"/>
</dbReference>
<dbReference type="RefSeq" id="WP_344613859.1">
    <property type="nucleotide sequence ID" value="NZ_BAAARV010000029.1"/>
</dbReference>